<evidence type="ECO:0000256" key="2">
    <source>
        <dbReference type="SAM" id="Phobius"/>
    </source>
</evidence>
<keyword evidence="2" id="KW-1133">Transmembrane helix</keyword>
<evidence type="ECO:0000313" key="4">
    <source>
        <dbReference type="Proteomes" id="UP000334380"/>
    </source>
</evidence>
<reference evidence="3 4" key="1">
    <citation type="submission" date="2019-08" db="EMBL/GenBank/DDBJ databases">
        <authorList>
            <person name="Peeters C."/>
        </authorList>
    </citation>
    <scope>NUCLEOTIDE SEQUENCE [LARGE SCALE GENOMIC DNA]</scope>
    <source>
        <strain evidence="3 4">LMG 31013</strain>
    </source>
</reference>
<evidence type="ECO:0000256" key="1">
    <source>
        <dbReference type="SAM" id="MobiDB-lite"/>
    </source>
</evidence>
<dbReference type="Proteomes" id="UP000334380">
    <property type="component" value="Unassembled WGS sequence"/>
</dbReference>
<protein>
    <submittedName>
        <fullName evidence="3">Proline/betaine transporter</fullName>
    </submittedName>
</protein>
<proteinExistence type="predicted"/>
<keyword evidence="4" id="KW-1185">Reference proteome</keyword>
<feature type="compositionally biased region" description="Polar residues" evidence="1">
    <location>
        <begin position="55"/>
        <end position="66"/>
    </location>
</feature>
<feature type="region of interest" description="Disordered" evidence="1">
    <location>
        <begin position="55"/>
        <end position="74"/>
    </location>
</feature>
<name>A0A5E4Y298_9BURK</name>
<evidence type="ECO:0000313" key="3">
    <source>
        <dbReference type="EMBL" id="VVE42448.1"/>
    </source>
</evidence>
<dbReference type="EMBL" id="CABPRU010000013">
    <property type="protein sequence ID" value="VVE42448.1"/>
    <property type="molecule type" value="Genomic_DNA"/>
</dbReference>
<accession>A0A5E4Y298</accession>
<organism evidence="3 4">
    <name type="scientific">Pandoraea terrigena</name>
    <dbReference type="NCBI Taxonomy" id="2508292"/>
    <lineage>
        <taxon>Bacteria</taxon>
        <taxon>Pseudomonadati</taxon>
        <taxon>Pseudomonadota</taxon>
        <taxon>Betaproteobacteria</taxon>
        <taxon>Burkholderiales</taxon>
        <taxon>Burkholderiaceae</taxon>
        <taxon>Pandoraea</taxon>
    </lineage>
</organism>
<keyword evidence="2" id="KW-0812">Transmembrane</keyword>
<feature type="transmembrane region" description="Helical" evidence="2">
    <location>
        <begin position="21"/>
        <end position="40"/>
    </location>
</feature>
<gene>
    <name evidence="3" type="primary">proP_5</name>
    <name evidence="3" type="ORF">PTE31013_04253</name>
</gene>
<dbReference type="AlphaFoldDB" id="A0A5E4Y298"/>
<sequence>MFGGFAQCIATWLIGVTGSKLAPAGYVVAVSVISMVAVFMRREMKGMALEYAPSRTRQTPSISHQSPVAHAPQRKRVIVPHRRRQQLGGQVLIAHRT</sequence>
<keyword evidence="2" id="KW-0472">Membrane</keyword>